<dbReference type="GO" id="GO:0016020">
    <property type="term" value="C:membrane"/>
    <property type="evidence" value="ECO:0007669"/>
    <property type="project" value="UniProtKB-SubCell"/>
</dbReference>
<organism evidence="8 9">
    <name type="scientific">Pleurodeles waltl</name>
    <name type="common">Iberian ribbed newt</name>
    <dbReference type="NCBI Taxonomy" id="8319"/>
    <lineage>
        <taxon>Eukaryota</taxon>
        <taxon>Metazoa</taxon>
        <taxon>Chordata</taxon>
        <taxon>Craniata</taxon>
        <taxon>Vertebrata</taxon>
        <taxon>Euteleostomi</taxon>
        <taxon>Amphibia</taxon>
        <taxon>Batrachia</taxon>
        <taxon>Caudata</taxon>
        <taxon>Salamandroidea</taxon>
        <taxon>Salamandridae</taxon>
        <taxon>Pleurodelinae</taxon>
        <taxon>Pleurodeles</taxon>
    </lineage>
</organism>
<keyword evidence="3 6" id="KW-1133">Transmembrane helix</keyword>
<comment type="subcellular location">
    <subcellularLocation>
        <location evidence="1">Membrane</location>
        <topology evidence="1">Multi-pass membrane protein</topology>
    </subcellularLocation>
</comment>
<comment type="caution">
    <text evidence="8">The sequence shown here is derived from an EMBL/GenBank/DDBJ whole genome shotgun (WGS) entry which is preliminary data.</text>
</comment>
<dbReference type="Pfam" id="PF01284">
    <property type="entry name" value="MARVEL"/>
    <property type="match status" value="1"/>
</dbReference>
<keyword evidence="9" id="KW-1185">Reference proteome</keyword>
<dbReference type="PANTHER" id="PTHR22776:SF3">
    <property type="entry name" value="CKLF-LIKE MARVEL TRANSMEMBRANE DOMAIN-CONTAINING PROTEIN 3"/>
    <property type="match status" value="1"/>
</dbReference>
<sequence>MGDPEETAQQPGLQVLLPSKEFLTSRKGLLLLGEAVLSFIIFICYVASYAVAFMTVPLIELLLAVFYFYAYASKLNEKFKGIHWPASNFVHCIVAAILYFAISIAAVAQYYDGASKAAGVFGFIATIVYAVDFYYIFNDLTQFLKQGDSADPPQAHTSEGEDSDSD</sequence>
<evidence type="ECO:0000256" key="5">
    <source>
        <dbReference type="PROSITE-ProRule" id="PRU00581"/>
    </source>
</evidence>
<dbReference type="PROSITE" id="PS51225">
    <property type="entry name" value="MARVEL"/>
    <property type="match status" value="1"/>
</dbReference>
<accession>A0AAV7L3K8</accession>
<protein>
    <recommendedName>
        <fullName evidence="7">MARVEL domain-containing protein</fullName>
    </recommendedName>
</protein>
<dbReference type="EMBL" id="JANPWB010000016">
    <property type="protein sequence ID" value="KAJ1082265.1"/>
    <property type="molecule type" value="Genomic_DNA"/>
</dbReference>
<dbReference type="InterPro" id="IPR008253">
    <property type="entry name" value="Marvel"/>
</dbReference>
<evidence type="ECO:0000256" key="2">
    <source>
        <dbReference type="ARBA" id="ARBA00022692"/>
    </source>
</evidence>
<gene>
    <name evidence="8" type="ORF">NDU88_002433</name>
</gene>
<dbReference type="Proteomes" id="UP001066276">
    <property type="component" value="Chromosome 12"/>
</dbReference>
<evidence type="ECO:0000256" key="6">
    <source>
        <dbReference type="SAM" id="Phobius"/>
    </source>
</evidence>
<dbReference type="PANTHER" id="PTHR22776">
    <property type="entry name" value="MARVEL-CONTAINING POTENTIAL LIPID RAFT-ASSOCIATED PROTEIN"/>
    <property type="match status" value="1"/>
</dbReference>
<feature type="transmembrane region" description="Helical" evidence="6">
    <location>
        <begin position="29"/>
        <end position="48"/>
    </location>
</feature>
<evidence type="ECO:0000313" key="9">
    <source>
        <dbReference type="Proteomes" id="UP001066276"/>
    </source>
</evidence>
<dbReference type="AlphaFoldDB" id="A0AAV7L3K8"/>
<evidence type="ECO:0000256" key="1">
    <source>
        <dbReference type="ARBA" id="ARBA00004141"/>
    </source>
</evidence>
<evidence type="ECO:0000313" key="8">
    <source>
        <dbReference type="EMBL" id="KAJ1082265.1"/>
    </source>
</evidence>
<name>A0AAV7L3K8_PLEWA</name>
<feature type="domain" description="MARVEL" evidence="7">
    <location>
        <begin position="22"/>
        <end position="141"/>
    </location>
</feature>
<dbReference type="InterPro" id="IPR050578">
    <property type="entry name" value="MARVEL-CKLF_proteins"/>
</dbReference>
<proteinExistence type="predicted"/>
<keyword evidence="2 5" id="KW-0812">Transmembrane</keyword>
<reference evidence="8" key="1">
    <citation type="journal article" date="2022" name="bioRxiv">
        <title>Sequencing and chromosome-scale assembly of the giantPleurodeles waltlgenome.</title>
        <authorList>
            <person name="Brown T."/>
            <person name="Elewa A."/>
            <person name="Iarovenko S."/>
            <person name="Subramanian E."/>
            <person name="Araus A.J."/>
            <person name="Petzold A."/>
            <person name="Susuki M."/>
            <person name="Suzuki K.-i.T."/>
            <person name="Hayashi T."/>
            <person name="Toyoda A."/>
            <person name="Oliveira C."/>
            <person name="Osipova E."/>
            <person name="Leigh N.D."/>
            <person name="Simon A."/>
            <person name="Yun M.H."/>
        </authorList>
    </citation>
    <scope>NUCLEOTIDE SEQUENCE</scope>
    <source>
        <strain evidence="8">20211129_DDA</strain>
        <tissue evidence="8">Liver</tissue>
    </source>
</reference>
<feature type="transmembrane region" description="Helical" evidence="6">
    <location>
        <begin position="117"/>
        <end position="137"/>
    </location>
</feature>
<evidence type="ECO:0000256" key="4">
    <source>
        <dbReference type="ARBA" id="ARBA00023136"/>
    </source>
</evidence>
<evidence type="ECO:0000256" key="3">
    <source>
        <dbReference type="ARBA" id="ARBA00022989"/>
    </source>
</evidence>
<feature type="transmembrane region" description="Helical" evidence="6">
    <location>
        <begin position="92"/>
        <end position="111"/>
    </location>
</feature>
<evidence type="ECO:0000259" key="7">
    <source>
        <dbReference type="PROSITE" id="PS51225"/>
    </source>
</evidence>
<feature type="transmembrane region" description="Helical" evidence="6">
    <location>
        <begin position="54"/>
        <end position="72"/>
    </location>
</feature>
<keyword evidence="4 5" id="KW-0472">Membrane</keyword>